<accession>A0A8R7U5V6</accession>
<dbReference type="Proteomes" id="UP000015106">
    <property type="component" value="Chromosome 4"/>
</dbReference>
<evidence type="ECO:0000313" key="1">
    <source>
        <dbReference type="EnsemblPlants" id="TuG1812G0400001434.01.T01.cds327798"/>
    </source>
</evidence>
<dbReference type="EnsemblPlants" id="TuG1812G0400001434.01.T01">
    <property type="protein sequence ID" value="TuG1812G0400001434.01.T01.cds327798"/>
    <property type="gene ID" value="TuG1812G0400001434.01"/>
</dbReference>
<keyword evidence="2" id="KW-1185">Reference proteome</keyword>
<sequence length="151" mass="16556">MEALTMPGVVVCGRSSGRWWWHLVGAAGRDVGRRGAEVEVVATGRGPRRQREWGPPRRKEEGFVGEISLCQPADNTTHINRPLRTPRVVVGPAQPYLLSETGEPSVDPSSLTSRFLPRLISAPPHHGRVVPKLMPQTVRVSSMDVLSPSHC</sequence>
<reference evidence="1" key="3">
    <citation type="submission" date="2022-06" db="UniProtKB">
        <authorList>
            <consortium name="EnsemblPlants"/>
        </authorList>
    </citation>
    <scope>IDENTIFICATION</scope>
</reference>
<dbReference type="Gramene" id="TuG1812G0400001434.01.T01">
    <property type="protein sequence ID" value="TuG1812G0400001434.01.T01.cds327798"/>
    <property type="gene ID" value="TuG1812G0400001434.01"/>
</dbReference>
<proteinExistence type="predicted"/>
<organism evidence="1 2">
    <name type="scientific">Triticum urartu</name>
    <name type="common">Red wild einkorn</name>
    <name type="synonym">Crithodium urartu</name>
    <dbReference type="NCBI Taxonomy" id="4572"/>
    <lineage>
        <taxon>Eukaryota</taxon>
        <taxon>Viridiplantae</taxon>
        <taxon>Streptophyta</taxon>
        <taxon>Embryophyta</taxon>
        <taxon>Tracheophyta</taxon>
        <taxon>Spermatophyta</taxon>
        <taxon>Magnoliopsida</taxon>
        <taxon>Liliopsida</taxon>
        <taxon>Poales</taxon>
        <taxon>Poaceae</taxon>
        <taxon>BOP clade</taxon>
        <taxon>Pooideae</taxon>
        <taxon>Triticodae</taxon>
        <taxon>Triticeae</taxon>
        <taxon>Triticinae</taxon>
        <taxon>Triticum</taxon>
    </lineage>
</organism>
<name>A0A8R7U5V6_TRIUA</name>
<reference evidence="1" key="2">
    <citation type="submission" date="2018-03" db="EMBL/GenBank/DDBJ databases">
        <title>The Triticum urartu genome reveals the dynamic nature of wheat genome evolution.</title>
        <authorList>
            <person name="Ling H."/>
            <person name="Ma B."/>
            <person name="Shi X."/>
            <person name="Liu H."/>
            <person name="Dong L."/>
            <person name="Sun H."/>
            <person name="Cao Y."/>
            <person name="Gao Q."/>
            <person name="Zheng S."/>
            <person name="Li Y."/>
            <person name="Yu Y."/>
            <person name="Du H."/>
            <person name="Qi M."/>
            <person name="Li Y."/>
            <person name="Yu H."/>
            <person name="Cui Y."/>
            <person name="Wang N."/>
            <person name="Chen C."/>
            <person name="Wu H."/>
            <person name="Zhao Y."/>
            <person name="Zhang J."/>
            <person name="Li Y."/>
            <person name="Zhou W."/>
            <person name="Zhang B."/>
            <person name="Hu W."/>
            <person name="Eijk M."/>
            <person name="Tang J."/>
            <person name="Witsenboer H."/>
            <person name="Zhao S."/>
            <person name="Li Z."/>
            <person name="Zhang A."/>
            <person name="Wang D."/>
            <person name="Liang C."/>
        </authorList>
    </citation>
    <scope>NUCLEOTIDE SEQUENCE [LARGE SCALE GENOMIC DNA]</scope>
    <source>
        <strain evidence="1">cv. G1812</strain>
    </source>
</reference>
<reference evidence="2" key="1">
    <citation type="journal article" date="2013" name="Nature">
        <title>Draft genome of the wheat A-genome progenitor Triticum urartu.</title>
        <authorList>
            <person name="Ling H.Q."/>
            <person name="Zhao S."/>
            <person name="Liu D."/>
            <person name="Wang J."/>
            <person name="Sun H."/>
            <person name="Zhang C."/>
            <person name="Fan H."/>
            <person name="Li D."/>
            <person name="Dong L."/>
            <person name="Tao Y."/>
            <person name="Gao C."/>
            <person name="Wu H."/>
            <person name="Li Y."/>
            <person name="Cui Y."/>
            <person name="Guo X."/>
            <person name="Zheng S."/>
            <person name="Wang B."/>
            <person name="Yu K."/>
            <person name="Liang Q."/>
            <person name="Yang W."/>
            <person name="Lou X."/>
            <person name="Chen J."/>
            <person name="Feng M."/>
            <person name="Jian J."/>
            <person name="Zhang X."/>
            <person name="Luo G."/>
            <person name="Jiang Y."/>
            <person name="Liu J."/>
            <person name="Wang Z."/>
            <person name="Sha Y."/>
            <person name="Zhang B."/>
            <person name="Wu H."/>
            <person name="Tang D."/>
            <person name="Shen Q."/>
            <person name="Xue P."/>
            <person name="Zou S."/>
            <person name="Wang X."/>
            <person name="Liu X."/>
            <person name="Wang F."/>
            <person name="Yang Y."/>
            <person name="An X."/>
            <person name="Dong Z."/>
            <person name="Zhang K."/>
            <person name="Zhang X."/>
            <person name="Luo M.C."/>
            <person name="Dvorak J."/>
            <person name="Tong Y."/>
            <person name="Wang J."/>
            <person name="Yang H."/>
            <person name="Li Z."/>
            <person name="Wang D."/>
            <person name="Zhang A."/>
            <person name="Wang J."/>
        </authorList>
    </citation>
    <scope>NUCLEOTIDE SEQUENCE</scope>
    <source>
        <strain evidence="2">cv. G1812</strain>
    </source>
</reference>
<protein>
    <submittedName>
        <fullName evidence="1">Uncharacterized protein</fullName>
    </submittedName>
</protein>
<dbReference type="AlphaFoldDB" id="A0A8R7U5V6"/>
<evidence type="ECO:0000313" key="2">
    <source>
        <dbReference type="Proteomes" id="UP000015106"/>
    </source>
</evidence>